<dbReference type="EMBL" id="AZRV01000035">
    <property type="protein sequence ID" value="RKO61723.1"/>
    <property type="molecule type" value="Genomic_DNA"/>
</dbReference>
<gene>
    <name evidence="1" type="ORF">Cdeb_01194</name>
</gene>
<dbReference type="Proteomes" id="UP000286235">
    <property type="component" value="Unassembled WGS sequence"/>
</dbReference>
<name>A0A420VEE0_9BACI</name>
<sequence length="114" mass="13305">MKWSEFEDRYIVEAEIIGSVDIRFADNTPLYPADRPRIRKIQRVRVLERENFKKVKEYEISLDAFQLRETDNLLRNAIMKDFTIEETGTEGIRRSVITAPNPLLSAHIPVLETG</sequence>
<comment type="caution">
    <text evidence="1">The sequence shown here is derived from an EMBL/GenBank/DDBJ whole genome shotgun (WGS) entry which is preliminary data.</text>
</comment>
<keyword evidence="2" id="KW-1185">Reference proteome</keyword>
<accession>A0A420VEE0</accession>
<protein>
    <submittedName>
        <fullName evidence="1">Uncharacterized protein</fullName>
    </submittedName>
</protein>
<reference evidence="1 2" key="1">
    <citation type="submission" date="2013-12" db="EMBL/GenBank/DDBJ databases">
        <title>Genome and proteome characterization of Caldibacillus debilis GB1 derived from a cellulolytic aero-tolerant co-culture.</title>
        <authorList>
            <person name="Wushke S.T."/>
            <person name="Zhang X."/>
            <person name="Fristensky B."/>
            <person name="Wilkins J.A."/>
            <person name="Levin D.B."/>
            <person name="Sparling R."/>
        </authorList>
    </citation>
    <scope>NUCLEOTIDE SEQUENCE [LARGE SCALE GENOMIC DNA]</scope>
    <source>
        <strain evidence="1 2">GB1</strain>
    </source>
</reference>
<dbReference type="RefSeq" id="WP_120669081.1">
    <property type="nucleotide sequence ID" value="NZ_AZRV01000035.1"/>
</dbReference>
<evidence type="ECO:0000313" key="1">
    <source>
        <dbReference type="EMBL" id="RKO61723.1"/>
    </source>
</evidence>
<dbReference type="AlphaFoldDB" id="A0A420VEE0"/>
<evidence type="ECO:0000313" key="2">
    <source>
        <dbReference type="Proteomes" id="UP000286235"/>
    </source>
</evidence>
<proteinExistence type="predicted"/>
<organism evidence="1 2">
    <name type="scientific">Caldibacillus debilis GB1</name>
    <dbReference type="NCBI Taxonomy" id="1339248"/>
    <lineage>
        <taxon>Bacteria</taxon>
        <taxon>Bacillati</taxon>
        <taxon>Bacillota</taxon>
        <taxon>Bacilli</taxon>
        <taxon>Bacillales</taxon>
        <taxon>Bacillaceae</taxon>
        <taxon>Caldibacillus</taxon>
    </lineage>
</organism>